<evidence type="ECO:0000313" key="2">
    <source>
        <dbReference type="Proteomes" id="UP000323917"/>
    </source>
</evidence>
<sequence length="176" mass="20231">MQLEIDITSCSRVCAATDRPLQPGDVYFSLLQLEANEMIRKDFSAEAWQGAPDECVGWWRSRVPAKDDSQPVMAPIDVMLNLFEALEEVPAETEFRYLLGLLLLRRKSLRREDSIQDDKGREVLVLHCSRREKDYELIVSEPSPEQAMKLQQQMFDLLYGTREVTPAVPASQQRTE</sequence>
<dbReference type="KEGG" id="bgok:Pr1d_25840"/>
<dbReference type="Proteomes" id="UP000323917">
    <property type="component" value="Chromosome"/>
</dbReference>
<protein>
    <submittedName>
        <fullName evidence="1">Uncharacterized protein</fullName>
    </submittedName>
</protein>
<gene>
    <name evidence="1" type="ORF">Pr1d_25840</name>
</gene>
<dbReference type="EMBL" id="CP042913">
    <property type="protein sequence ID" value="QEG35288.1"/>
    <property type="molecule type" value="Genomic_DNA"/>
</dbReference>
<accession>A0A5B9Q8Q0</accession>
<proteinExistence type="predicted"/>
<keyword evidence="2" id="KW-1185">Reference proteome</keyword>
<dbReference type="AlphaFoldDB" id="A0A5B9Q8Q0"/>
<name>A0A5B9Q8Q0_9BACT</name>
<dbReference type="OrthoDB" id="272345at2"/>
<reference evidence="1 2" key="1">
    <citation type="submission" date="2019-08" db="EMBL/GenBank/DDBJ databases">
        <title>Deep-cultivation of Planctomycetes and their phenomic and genomic characterization uncovers novel biology.</title>
        <authorList>
            <person name="Wiegand S."/>
            <person name="Jogler M."/>
            <person name="Boedeker C."/>
            <person name="Pinto D."/>
            <person name="Vollmers J."/>
            <person name="Rivas-Marin E."/>
            <person name="Kohn T."/>
            <person name="Peeters S.H."/>
            <person name="Heuer A."/>
            <person name="Rast P."/>
            <person name="Oberbeckmann S."/>
            <person name="Bunk B."/>
            <person name="Jeske O."/>
            <person name="Meyerdierks A."/>
            <person name="Storesund J.E."/>
            <person name="Kallscheuer N."/>
            <person name="Luecker S."/>
            <person name="Lage O.M."/>
            <person name="Pohl T."/>
            <person name="Merkel B.J."/>
            <person name="Hornburger P."/>
            <person name="Mueller R.-W."/>
            <person name="Bruemmer F."/>
            <person name="Labrenz M."/>
            <person name="Spormann A.M."/>
            <person name="Op den Camp H."/>
            <person name="Overmann J."/>
            <person name="Amann R."/>
            <person name="Jetten M.S.M."/>
            <person name="Mascher T."/>
            <person name="Medema M.H."/>
            <person name="Devos D.P."/>
            <person name="Kaster A.-K."/>
            <person name="Ovreas L."/>
            <person name="Rohde M."/>
            <person name="Galperin M.Y."/>
            <person name="Jogler C."/>
        </authorList>
    </citation>
    <scope>NUCLEOTIDE SEQUENCE [LARGE SCALE GENOMIC DNA]</scope>
    <source>
        <strain evidence="1 2">Pr1d</strain>
    </source>
</reference>
<dbReference type="RefSeq" id="WP_148073819.1">
    <property type="nucleotide sequence ID" value="NZ_CP042913.1"/>
</dbReference>
<evidence type="ECO:0000313" key="1">
    <source>
        <dbReference type="EMBL" id="QEG35288.1"/>
    </source>
</evidence>
<organism evidence="1 2">
    <name type="scientific">Bythopirellula goksoeyrii</name>
    <dbReference type="NCBI Taxonomy" id="1400387"/>
    <lineage>
        <taxon>Bacteria</taxon>
        <taxon>Pseudomonadati</taxon>
        <taxon>Planctomycetota</taxon>
        <taxon>Planctomycetia</taxon>
        <taxon>Pirellulales</taxon>
        <taxon>Lacipirellulaceae</taxon>
        <taxon>Bythopirellula</taxon>
    </lineage>
</organism>